<dbReference type="RefSeq" id="WP_109748213.1">
    <property type="nucleotide sequence ID" value="NZ_JANKBI010000016.1"/>
</dbReference>
<protein>
    <submittedName>
        <fullName evidence="9">Beta-galactosidase</fullName>
    </submittedName>
</protein>
<evidence type="ECO:0000259" key="6">
    <source>
        <dbReference type="Pfam" id="PF16355"/>
    </source>
</evidence>
<dbReference type="Pfam" id="PF22666">
    <property type="entry name" value="Glyco_hydro_2_N2"/>
    <property type="match status" value="1"/>
</dbReference>
<organism evidence="9 10">
    <name type="scientific">Murimonas intestini</name>
    <dbReference type="NCBI Taxonomy" id="1337051"/>
    <lineage>
        <taxon>Bacteria</taxon>
        <taxon>Bacillati</taxon>
        <taxon>Bacillota</taxon>
        <taxon>Clostridia</taxon>
        <taxon>Lachnospirales</taxon>
        <taxon>Lachnospiraceae</taxon>
        <taxon>Murimonas</taxon>
    </lineage>
</organism>
<feature type="domain" description="DUF4982" evidence="6">
    <location>
        <begin position="623"/>
        <end position="677"/>
    </location>
</feature>
<feature type="domain" description="Glycoside hydrolase family 2 catalytic" evidence="5">
    <location>
        <begin position="249"/>
        <end position="447"/>
    </location>
</feature>
<evidence type="ECO:0000313" key="9">
    <source>
        <dbReference type="EMBL" id="PWJ72745.1"/>
    </source>
</evidence>
<keyword evidence="10" id="KW-1185">Reference proteome</keyword>
<dbReference type="PANTHER" id="PTHR42732:SF1">
    <property type="entry name" value="BETA-MANNOSIDASE"/>
    <property type="match status" value="1"/>
</dbReference>
<evidence type="ECO:0000259" key="8">
    <source>
        <dbReference type="Pfam" id="PF22666"/>
    </source>
</evidence>
<dbReference type="AlphaFoldDB" id="A0AB73SZ44"/>
<feature type="domain" description="Glycoside hydrolase family 2" evidence="7">
    <location>
        <begin position="694"/>
        <end position="782"/>
    </location>
</feature>
<evidence type="ECO:0000259" key="4">
    <source>
        <dbReference type="Pfam" id="PF00703"/>
    </source>
</evidence>
<dbReference type="PRINTS" id="PR00132">
    <property type="entry name" value="GLHYDRLASE2"/>
</dbReference>
<dbReference type="InterPro" id="IPR008979">
    <property type="entry name" value="Galactose-bd-like_sf"/>
</dbReference>
<dbReference type="Proteomes" id="UP000245412">
    <property type="component" value="Unassembled WGS sequence"/>
</dbReference>
<dbReference type="SUPFAM" id="SSF51445">
    <property type="entry name" value="(Trans)glycosidases"/>
    <property type="match status" value="1"/>
</dbReference>
<sequence>MKKLDFNNDWYYKRLNESGTGRKVTVPHDAMCAERRSEQSRGQHNIGWFESFDYVYWKHFSVPAEYENGEVLLEFEGVYHNAEVYINGKKAGYRPYGYTNFYVDIAPFLEFGQDNEIRVIARNADQPNSRWYTGSGVYRPVWMYVAEDMYIPVNGVKIRTTGYSRKEKTARVEIKAATSLPGEPEITILDPDGRVAAEGHHHIFQAEISDAKLWSTETPYLYTCVVKFGRDEVREQFGIRMLRWDGQDGITINGEHVILKGACIHHDNGVLGACAFPEAEERKIRILKENGYNAIRSAHNPCSKALLETCDRLGMLVMDEYTDMWYIHKNEYDYAAYMQDWWKQDLKDMVEKDYNHPSVIMYSTGNEVAETGQKKGIQLTGQMTRYLHSLDKGRPVTCGINIFFNFLYSMGLGVYSDDKARKEAESAAAEKARKKTVGSEFYNTMAGLLGDKAMKIGATLHMCDVKTRDAYANMDVAGYNYGIFRYRHDLKKYPERLILGSETFCRDAYDFYELAKREPRIVGDFVWAGMDYMGEAGIGAWEYDDYAPADGESWGWLTAGSGRINILGFPNGEAAYTRVALEKEKGPLIAVKPVYQRGKHSPSAWKMTDAMESWTWPGCEGMKAAVEVYARASQVALYINGKCAGKKKLKKSCSTTFRIPYQKGKLTAVAYDENGKITGKHSLCTAADDTKLSVLPEQEKIHAGGLGFIQLRYTDLKGIWKPMEKHHIKVTVENGTLEGLGNACSYNEDGYWKNNTKTYYGEALAVIRAGQNGRVKVTVTDKNGEYSLELPIVDKGRD</sequence>
<keyword evidence="2" id="KW-0378">Hydrolase</keyword>
<dbReference type="Pfam" id="PF18565">
    <property type="entry name" value="Glyco_hydro2_C5"/>
    <property type="match status" value="1"/>
</dbReference>
<dbReference type="InterPro" id="IPR013783">
    <property type="entry name" value="Ig-like_fold"/>
</dbReference>
<evidence type="ECO:0000313" key="10">
    <source>
        <dbReference type="Proteomes" id="UP000245412"/>
    </source>
</evidence>
<dbReference type="InterPro" id="IPR006101">
    <property type="entry name" value="Glyco_hydro_2"/>
</dbReference>
<gene>
    <name evidence="9" type="ORF">C7383_11659</name>
</gene>
<evidence type="ECO:0000259" key="5">
    <source>
        <dbReference type="Pfam" id="PF02836"/>
    </source>
</evidence>
<name>A0AB73SZ44_9FIRM</name>
<dbReference type="Gene3D" id="2.60.40.10">
    <property type="entry name" value="Immunoglobulins"/>
    <property type="match status" value="3"/>
</dbReference>
<dbReference type="InterPro" id="IPR036156">
    <property type="entry name" value="Beta-gal/glucu_dom_sf"/>
</dbReference>
<dbReference type="EMBL" id="QGGY01000016">
    <property type="protein sequence ID" value="PWJ72745.1"/>
    <property type="molecule type" value="Genomic_DNA"/>
</dbReference>
<dbReference type="Gene3D" id="2.60.120.260">
    <property type="entry name" value="Galactose-binding domain-like"/>
    <property type="match status" value="1"/>
</dbReference>
<keyword evidence="3" id="KW-0326">Glycosidase</keyword>
<dbReference type="InterPro" id="IPR017853">
    <property type="entry name" value="GH"/>
</dbReference>
<dbReference type="Pfam" id="PF00703">
    <property type="entry name" value="Glyco_hydro_2"/>
    <property type="match status" value="1"/>
</dbReference>
<accession>A0AB73SZ44</accession>
<proteinExistence type="inferred from homology"/>
<evidence type="ECO:0000256" key="3">
    <source>
        <dbReference type="ARBA" id="ARBA00023295"/>
    </source>
</evidence>
<dbReference type="Gene3D" id="3.20.20.80">
    <property type="entry name" value="Glycosidases"/>
    <property type="match status" value="1"/>
</dbReference>
<dbReference type="SUPFAM" id="SSF49785">
    <property type="entry name" value="Galactose-binding domain-like"/>
    <property type="match status" value="1"/>
</dbReference>
<feature type="domain" description="Glycoside hydrolase family 2 immunoglobulin-like beta-sandwich" evidence="4">
    <location>
        <begin position="156"/>
        <end position="240"/>
    </location>
</feature>
<dbReference type="GO" id="GO:0005975">
    <property type="term" value="P:carbohydrate metabolic process"/>
    <property type="evidence" value="ECO:0007669"/>
    <property type="project" value="InterPro"/>
</dbReference>
<comment type="caution">
    <text evidence="9">The sequence shown here is derived from an EMBL/GenBank/DDBJ whole genome shotgun (WGS) entry which is preliminary data.</text>
</comment>
<dbReference type="InterPro" id="IPR054593">
    <property type="entry name" value="Beta-mannosidase-like_N2"/>
</dbReference>
<dbReference type="PANTHER" id="PTHR42732">
    <property type="entry name" value="BETA-GALACTOSIDASE"/>
    <property type="match status" value="1"/>
</dbReference>
<dbReference type="InterPro" id="IPR006103">
    <property type="entry name" value="Glyco_hydro_2_cat"/>
</dbReference>
<dbReference type="InterPro" id="IPR006102">
    <property type="entry name" value="Ig-like_GH2"/>
</dbReference>
<dbReference type="InterPro" id="IPR032311">
    <property type="entry name" value="DUF4982"/>
</dbReference>
<dbReference type="Pfam" id="PF02836">
    <property type="entry name" value="Glyco_hydro_2_C"/>
    <property type="match status" value="1"/>
</dbReference>
<reference evidence="9 10" key="1">
    <citation type="submission" date="2018-05" db="EMBL/GenBank/DDBJ databases">
        <authorList>
            <person name="Goeker M."/>
            <person name="Huntemann M."/>
            <person name="Clum A."/>
            <person name="Pillay M."/>
            <person name="Palaniappan K."/>
            <person name="Varghese N."/>
            <person name="Mikhailova N."/>
            <person name="Stamatis D."/>
            <person name="Reddy T."/>
            <person name="Daum C."/>
            <person name="Shapiro N."/>
            <person name="Ivanova N."/>
            <person name="Kyrpides N."/>
            <person name="Woyke T."/>
        </authorList>
    </citation>
    <scope>NUCLEOTIDE SEQUENCE [LARGE SCALE GENOMIC DNA]</scope>
    <source>
        <strain evidence="9 10">DSM 26524</strain>
    </source>
</reference>
<evidence type="ECO:0000259" key="7">
    <source>
        <dbReference type="Pfam" id="PF18565"/>
    </source>
</evidence>
<comment type="similarity">
    <text evidence="1">Belongs to the glycosyl hydrolase 2 family.</text>
</comment>
<feature type="domain" description="Beta-mannosidase-like galactose-binding" evidence="8">
    <location>
        <begin position="43"/>
        <end position="124"/>
    </location>
</feature>
<dbReference type="GO" id="GO:0004553">
    <property type="term" value="F:hydrolase activity, hydrolyzing O-glycosyl compounds"/>
    <property type="evidence" value="ECO:0007669"/>
    <property type="project" value="InterPro"/>
</dbReference>
<evidence type="ECO:0000256" key="2">
    <source>
        <dbReference type="ARBA" id="ARBA00022801"/>
    </source>
</evidence>
<dbReference type="Pfam" id="PF16355">
    <property type="entry name" value="DUF4982"/>
    <property type="match status" value="1"/>
</dbReference>
<dbReference type="InterPro" id="IPR040605">
    <property type="entry name" value="Glyco_hydro2_dom5"/>
</dbReference>
<dbReference type="InterPro" id="IPR051913">
    <property type="entry name" value="GH2_Domain-Containing"/>
</dbReference>
<evidence type="ECO:0000256" key="1">
    <source>
        <dbReference type="ARBA" id="ARBA00007401"/>
    </source>
</evidence>
<dbReference type="SUPFAM" id="SSF49303">
    <property type="entry name" value="beta-Galactosidase/glucuronidase domain"/>
    <property type="match status" value="1"/>
</dbReference>